<proteinExistence type="inferred from homology"/>
<dbReference type="PANTHER" id="PTHR15243">
    <property type="entry name" value="SERINE/THREONINE-PROTEIN KINASE 19"/>
    <property type="match status" value="1"/>
</dbReference>
<dbReference type="KEGG" id="trg:TRUGW13939_09639"/>
<evidence type="ECO:0000256" key="2">
    <source>
        <dbReference type="SAM" id="MobiDB-lite"/>
    </source>
</evidence>
<protein>
    <recommendedName>
        <fullName evidence="5">Serine-threonine protein kinase 19</fullName>
    </recommendedName>
</protein>
<keyword evidence="4" id="KW-1185">Reference proteome</keyword>
<name>A0A7H8R966_TALRU</name>
<sequence length="416" mass="44880">MHEALTKAALDYQPTAELSHLCSILPVHVYTTTTGANSNILTSMPLRVTSATVSGIKKNKSSSTRASPFASHARTKLSARRDGQATSSSLDKEFLNDDLTEPLSDKGPWRETNNVEGVLQAMRHITKSMFDELPAARTGMNSTRIAEVLNLRRSLPPLVSVAHIHTVLDAPTQVEREIMSLLRSGQLRRLIVPGRGNDAAGLGDCLILADDLNALVRDSGDIEQGLKDRFTHVLDQLANTSAIPAMAFSPDESMALVRAGFLVTASSLSKGSLSVASLPGLPPAVLGGGQGADETKKASQPRGAPTFFLSLPNTGPYLRLLNAGRSHLLTLLKQSKYHEAPLPLLRDRWDGAVETNRSFSLAKRTRGEFSGVLPGRTKKWKQFFGMDFQWILEHALGAGLVELFDTGSVGAAVRCL</sequence>
<dbReference type="AlphaFoldDB" id="A0A7H8R966"/>
<dbReference type="EMBL" id="CP055902">
    <property type="protein sequence ID" value="QKX62478.1"/>
    <property type="molecule type" value="Genomic_DNA"/>
</dbReference>
<dbReference type="GO" id="GO:0046579">
    <property type="term" value="P:positive regulation of Ras protein signal transduction"/>
    <property type="evidence" value="ECO:0007669"/>
    <property type="project" value="TreeGrafter"/>
</dbReference>
<feature type="region of interest" description="Disordered" evidence="2">
    <location>
        <begin position="54"/>
        <end position="112"/>
    </location>
</feature>
<gene>
    <name evidence="3" type="ORF">TRUGW13939_09639</name>
</gene>
<dbReference type="InterPro" id="IPR018865">
    <property type="entry name" value="STK19-like"/>
</dbReference>
<accession>A0A7H8R966</accession>
<dbReference type="OrthoDB" id="3980126at2759"/>
<evidence type="ECO:0000313" key="4">
    <source>
        <dbReference type="Proteomes" id="UP000509510"/>
    </source>
</evidence>
<reference evidence="4" key="1">
    <citation type="submission" date="2020-06" db="EMBL/GenBank/DDBJ databases">
        <title>A chromosome-scale genome assembly of Talaromyces rugulosus W13939.</title>
        <authorList>
            <person name="Wang B."/>
            <person name="Guo L."/>
            <person name="Ye K."/>
            <person name="Wang L."/>
        </authorList>
    </citation>
    <scope>NUCLEOTIDE SEQUENCE [LARGE SCALE GENOMIC DNA]</scope>
    <source>
        <strain evidence="4">W13939</strain>
    </source>
</reference>
<evidence type="ECO:0008006" key="5">
    <source>
        <dbReference type="Google" id="ProtNLM"/>
    </source>
</evidence>
<comment type="similarity">
    <text evidence="1">Belongs to the STK19 family.</text>
</comment>
<dbReference type="GeneID" id="55997122"/>
<dbReference type="PANTHER" id="PTHR15243:SF0">
    <property type="entry name" value="SERINE_THREONINE-PROTEIN KINASE 19"/>
    <property type="match status" value="1"/>
</dbReference>
<evidence type="ECO:0000313" key="3">
    <source>
        <dbReference type="EMBL" id="QKX62478.1"/>
    </source>
</evidence>
<evidence type="ECO:0000256" key="1">
    <source>
        <dbReference type="ARBA" id="ARBA00093458"/>
    </source>
</evidence>
<dbReference type="Pfam" id="PF10494">
    <property type="entry name" value="Stk19"/>
    <property type="match status" value="1"/>
</dbReference>
<organism evidence="3 4">
    <name type="scientific">Talaromyces rugulosus</name>
    <name type="common">Penicillium rugulosum</name>
    <dbReference type="NCBI Taxonomy" id="121627"/>
    <lineage>
        <taxon>Eukaryota</taxon>
        <taxon>Fungi</taxon>
        <taxon>Dikarya</taxon>
        <taxon>Ascomycota</taxon>
        <taxon>Pezizomycotina</taxon>
        <taxon>Eurotiomycetes</taxon>
        <taxon>Eurotiomycetidae</taxon>
        <taxon>Eurotiales</taxon>
        <taxon>Trichocomaceae</taxon>
        <taxon>Talaromyces</taxon>
        <taxon>Talaromyces sect. Islandici</taxon>
    </lineage>
</organism>
<dbReference type="Proteomes" id="UP000509510">
    <property type="component" value="Chromosome V"/>
</dbReference>
<dbReference type="RefSeq" id="XP_035348652.1">
    <property type="nucleotide sequence ID" value="XM_035492759.1"/>
</dbReference>